<evidence type="ECO:0000313" key="2">
    <source>
        <dbReference type="Proteomes" id="UP000310158"/>
    </source>
</evidence>
<dbReference type="EMBL" id="SGPL01000111">
    <property type="protein sequence ID" value="THH17450.1"/>
    <property type="molecule type" value="Genomic_DNA"/>
</dbReference>
<evidence type="ECO:0008006" key="3">
    <source>
        <dbReference type="Google" id="ProtNLM"/>
    </source>
</evidence>
<gene>
    <name evidence="1" type="ORF">EW146_g3356</name>
</gene>
<proteinExistence type="predicted"/>
<dbReference type="SUPFAM" id="SSF52047">
    <property type="entry name" value="RNI-like"/>
    <property type="match status" value="1"/>
</dbReference>
<comment type="caution">
    <text evidence="1">The sequence shown here is derived from an EMBL/GenBank/DDBJ whole genome shotgun (WGS) entry which is preliminary data.</text>
</comment>
<dbReference type="Proteomes" id="UP000310158">
    <property type="component" value="Unassembled WGS sequence"/>
</dbReference>
<organism evidence="1 2">
    <name type="scientific">Bondarzewia mesenterica</name>
    <dbReference type="NCBI Taxonomy" id="1095465"/>
    <lineage>
        <taxon>Eukaryota</taxon>
        <taxon>Fungi</taxon>
        <taxon>Dikarya</taxon>
        <taxon>Basidiomycota</taxon>
        <taxon>Agaricomycotina</taxon>
        <taxon>Agaricomycetes</taxon>
        <taxon>Russulales</taxon>
        <taxon>Bondarzewiaceae</taxon>
        <taxon>Bondarzewia</taxon>
    </lineage>
</organism>
<dbReference type="AlphaFoldDB" id="A0A4S4M3P5"/>
<dbReference type="InterPro" id="IPR032675">
    <property type="entry name" value="LRR_dom_sf"/>
</dbReference>
<reference evidence="1 2" key="1">
    <citation type="submission" date="2019-02" db="EMBL/GenBank/DDBJ databases">
        <title>Genome sequencing of the rare red list fungi Bondarzewia mesenterica.</title>
        <authorList>
            <person name="Buettner E."/>
            <person name="Kellner H."/>
        </authorList>
    </citation>
    <scope>NUCLEOTIDE SEQUENCE [LARGE SCALE GENOMIC DNA]</scope>
    <source>
        <strain evidence="1 2">DSM 108281</strain>
    </source>
</reference>
<accession>A0A4S4M3P5</accession>
<protein>
    <recommendedName>
        <fullName evidence="3">F-box domain-containing protein</fullName>
    </recommendedName>
</protein>
<keyword evidence="2" id="KW-1185">Reference proteome</keyword>
<evidence type="ECO:0000313" key="1">
    <source>
        <dbReference type="EMBL" id="THH17450.1"/>
    </source>
</evidence>
<dbReference type="OrthoDB" id="3232644at2759"/>
<dbReference type="Gene3D" id="3.80.10.10">
    <property type="entry name" value="Ribonuclease Inhibitor"/>
    <property type="match status" value="1"/>
</dbReference>
<name>A0A4S4M3P5_9AGAM</name>
<sequence length="458" mass="51354">MSLKTDRLQLPAEIWLRIFDFATFVPGILETEVQDPFDSPTTLLPHAEYELLSSTGKSSLATKRSLVQVCRDFYWLALPLLYQTVFLGPPKSTSARALRDAYLADILGCLSNLEILSVHTNSLDLYIPHFVVDSLITTSASSLRKLYFERDSGLHLRASDRMDLLDKCPNLRTVSLGDSIACKELCPIDLLRVSEPSFLTISSTPSGCTSRHLEHAPARPSLRHVLFSRYGHSTEHSVDAMCHFLSVQGPYLESIQLDARFTPHDWLQVGLNLFTDYCPRLARLTLILGSTSWRSLSLNGLNLPSVTHLALHFDCRQGPEDFQHLFLCLSNTYAPTLKVVRFLQPRRTRNLKKYVAEGCDCPRGIPEELREAVPVLVIHDIICYLNDRQPSDAVDLLMGLPPSACITLIFLSLDIPPGVAIWTVDTPCSIASSIYIFTPLNITHCITCWNGCWFATYS</sequence>